<dbReference type="EMBL" id="PDCK01000045">
    <property type="protein sequence ID" value="PRQ16364.1"/>
    <property type="molecule type" value="Genomic_DNA"/>
</dbReference>
<comment type="caution">
    <text evidence="1">The sequence shown here is derived from an EMBL/GenBank/DDBJ whole genome shotgun (WGS) entry which is preliminary data.</text>
</comment>
<gene>
    <name evidence="1" type="ORF">RchiOBHm_Chr7g0183411</name>
</gene>
<sequence length="63" mass="7036">MRCSYKELVSIWKRSCGLVRVPLELDEVSKVENESDCGQALHIQCAGFEHVVEECTEKAHGSA</sequence>
<dbReference type="Gramene" id="PRQ16364">
    <property type="protein sequence ID" value="PRQ16364"/>
    <property type="gene ID" value="RchiOBHm_Chr7g0183411"/>
</dbReference>
<dbReference type="AlphaFoldDB" id="A0A2P6P349"/>
<accession>A0A2P6P349</accession>
<organism evidence="1 2">
    <name type="scientific">Rosa chinensis</name>
    <name type="common">China rose</name>
    <dbReference type="NCBI Taxonomy" id="74649"/>
    <lineage>
        <taxon>Eukaryota</taxon>
        <taxon>Viridiplantae</taxon>
        <taxon>Streptophyta</taxon>
        <taxon>Embryophyta</taxon>
        <taxon>Tracheophyta</taxon>
        <taxon>Spermatophyta</taxon>
        <taxon>Magnoliopsida</taxon>
        <taxon>eudicotyledons</taxon>
        <taxon>Gunneridae</taxon>
        <taxon>Pentapetalae</taxon>
        <taxon>rosids</taxon>
        <taxon>fabids</taxon>
        <taxon>Rosales</taxon>
        <taxon>Rosaceae</taxon>
        <taxon>Rosoideae</taxon>
        <taxon>Rosoideae incertae sedis</taxon>
        <taxon>Rosa</taxon>
    </lineage>
</organism>
<proteinExistence type="predicted"/>
<reference evidence="1 2" key="1">
    <citation type="journal article" date="2018" name="Nat. Genet.">
        <title>The Rosa genome provides new insights in the design of modern roses.</title>
        <authorList>
            <person name="Bendahmane M."/>
        </authorList>
    </citation>
    <scope>NUCLEOTIDE SEQUENCE [LARGE SCALE GENOMIC DNA]</scope>
    <source>
        <strain evidence="2">cv. Old Blush</strain>
    </source>
</reference>
<evidence type="ECO:0000313" key="1">
    <source>
        <dbReference type="EMBL" id="PRQ16364.1"/>
    </source>
</evidence>
<dbReference type="Proteomes" id="UP000238479">
    <property type="component" value="Chromosome 7"/>
</dbReference>
<evidence type="ECO:0000313" key="2">
    <source>
        <dbReference type="Proteomes" id="UP000238479"/>
    </source>
</evidence>
<keyword evidence="2" id="KW-1185">Reference proteome</keyword>
<name>A0A2P6P349_ROSCH</name>
<protein>
    <submittedName>
        <fullName evidence="1">Uncharacterized protein</fullName>
    </submittedName>
</protein>